<dbReference type="AlphaFoldDB" id="W1DPW9"/>
<proteinExistence type="predicted"/>
<keyword evidence="2" id="KW-1185">Reference proteome</keyword>
<reference evidence="1" key="1">
    <citation type="submission" date="2013-10" db="EMBL/GenBank/DDBJ databases">
        <title>Antibiotic resistance diversity of beta-lactamase producers in the General Hospital Vienna.</title>
        <authorList>
            <person name="Barisic I."/>
            <person name="Mitteregger D."/>
            <person name="Hirschl A.M."/>
            <person name="Noehammer C."/>
            <person name="Wiesinger-Mayr H."/>
        </authorList>
    </citation>
    <scope>NUCLEOTIDE SEQUENCE [LARGE SCALE GENOMIC DNA]</scope>
    <source>
        <strain evidence="1">IS43</strain>
    </source>
</reference>
<dbReference type="EMBL" id="CBWK010000661">
    <property type="protein sequence ID" value="CDL11448.1"/>
    <property type="molecule type" value="Genomic_DNA"/>
</dbReference>
<comment type="caution">
    <text evidence="1">The sequence shown here is derived from an EMBL/GenBank/DDBJ whole genome shotgun (WGS) entry which is preliminary data.</text>
</comment>
<name>W1DPW9_KLEPN</name>
<sequence length="309" mass="34433">MRAKGAGAFIAKTQPGHLFHQPGDFRHHHVVHGGRADKYAFRAENIGEDVVFVAAGDVKDFHRYPWVNLGDPLGNGVRHHAGIIGHGVVKDGDAIFLIIRRPLEVFLDDLRRVIAPDHAVGGGNHLHRQVEAEDFSNFRRHQAAEGRQDVGVVALALFVQFSLVHFIVEQMFVAIVLAEGVVAEQHRVAGQVGHHAVRPVQHRRFHEDQLFTVTDVESIAGFHHVEVPLRMMMVAVDRVDGVGGAVDRRIRDLHHQFGQRAGMVLFGVVNDDIVEVGEVDFAAQVLYELAAEFMIDGIDQHVFFSSRMR</sequence>
<evidence type="ECO:0000313" key="1">
    <source>
        <dbReference type="EMBL" id="CDL11448.1"/>
    </source>
</evidence>
<accession>W1DPW9</accession>
<evidence type="ECO:0000313" key="2">
    <source>
        <dbReference type="Proteomes" id="UP000019183"/>
    </source>
</evidence>
<dbReference type="Proteomes" id="UP000019183">
    <property type="component" value="Unassembled WGS sequence"/>
</dbReference>
<protein>
    <submittedName>
        <fullName evidence="1">Uncharacterized protein</fullName>
    </submittedName>
</protein>
<organism evidence="1 2">
    <name type="scientific">Klebsiella pneumoniae IS43</name>
    <dbReference type="NCBI Taxonomy" id="1432552"/>
    <lineage>
        <taxon>Bacteria</taxon>
        <taxon>Pseudomonadati</taxon>
        <taxon>Pseudomonadota</taxon>
        <taxon>Gammaproteobacteria</taxon>
        <taxon>Enterobacterales</taxon>
        <taxon>Enterobacteriaceae</taxon>
        <taxon>Klebsiella/Raoultella group</taxon>
        <taxon>Klebsiella</taxon>
        <taxon>Klebsiella pneumoniae complex</taxon>
    </lineage>
</organism>